<dbReference type="PANTHER" id="PTHR33052">
    <property type="entry name" value="DUF4228 DOMAIN PROTEIN-RELATED"/>
    <property type="match status" value="1"/>
</dbReference>
<reference evidence="1" key="2">
    <citation type="submission" date="2021-03" db="UniProtKB">
        <authorList>
            <consortium name="EnsemblPlants"/>
        </authorList>
    </citation>
    <scope>IDENTIFICATION</scope>
</reference>
<dbReference type="AlphaFoldDB" id="A0A803LF66"/>
<protein>
    <submittedName>
        <fullName evidence="1">Uncharacterized protein</fullName>
    </submittedName>
</protein>
<accession>A0A803LF66</accession>
<dbReference type="Proteomes" id="UP000596660">
    <property type="component" value="Unplaced"/>
</dbReference>
<evidence type="ECO:0000313" key="1">
    <source>
        <dbReference type="EnsemblPlants" id="AUR62011822-RA:cds"/>
    </source>
</evidence>
<keyword evidence="2" id="KW-1185">Reference proteome</keyword>
<reference evidence="1" key="1">
    <citation type="journal article" date="2017" name="Nature">
        <title>The genome of Chenopodium quinoa.</title>
        <authorList>
            <person name="Jarvis D.E."/>
            <person name="Ho Y.S."/>
            <person name="Lightfoot D.J."/>
            <person name="Schmoeckel S.M."/>
            <person name="Li B."/>
            <person name="Borm T.J.A."/>
            <person name="Ohyanagi H."/>
            <person name="Mineta K."/>
            <person name="Michell C.T."/>
            <person name="Saber N."/>
            <person name="Kharbatia N.M."/>
            <person name="Rupper R.R."/>
            <person name="Sharp A.R."/>
            <person name="Dally N."/>
            <person name="Boughton B.A."/>
            <person name="Woo Y.H."/>
            <person name="Gao G."/>
            <person name="Schijlen E.G.W.M."/>
            <person name="Guo X."/>
            <person name="Momin A.A."/>
            <person name="Negrao S."/>
            <person name="Al-Babili S."/>
            <person name="Gehring C."/>
            <person name="Roessner U."/>
            <person name="Jung C."/>
            <person name="Murphy K."/>
            <person name="Arold S.T."/>
            <person name="Gojobori T."/>
            <person name="van der Linden C.G."/>
            <person name="van Loo E.N."/>
            <person name="Jellen E.N."/>
            <person name="Maughan P.J."/>
            <person name="Tester M."/>
        </authorList>
    </citation>
    <scope>NUCLEOTIDE SEQUENCE [LARGE SCALE GENOMIC DNA]</scope>
    <source>
        <strain evidence="1">cv. PI 614886</strain>
    </source>
</reference>
<dbReference type="Pfam" id="PF14009">
    <property type="entry name" value="PADRE"/>
    <property type="match status" value="1"/>
</dbReference>
<dbReference type="EnsemblPlants" id="AUR62011822-RA">
    <property type="protein sequence ID" value="AUR62011822-RA:cds"/>
    <property type="gene ID" value="AUR62011822"/>
</dbReference>
<dbReference type="InterPro" id="IPR025322">
    <property type="entry name" value="PADRE_dom"/>
</dbReference>
<evidence type="ECO:0000313" key="2">
    <source>
        <dbReference type="Proteomes" id="UP000596660"/>
    </source>
</evidence>
<dbReference type="Gramene" id="AUR62011822-RA">
    <property type="protein sequence ID" value="AUR62011822-RA:cds"/>
    <property type="gene ID" value="AUR62011822"/>
</dbReference>
<proteinExistence type="predicted"/>
<organism evidence="1 2">
    <name type="scientific">Chenopodium quinoa</name>
    <name type="common">Quinoa</name>
    <dbReference type="NCBI Taxonomy" id="63459"/>
    <lineage>
        <taxon>Eukaryota</taxon>
        <taxon>Viridiplantae</taxon>
        <taxon>Streptophyta</taxon>
        <taxon>Embryophyta</taxon>
        <taxon>Tracheophyta</taxon>
        <taxon>Spermatophyta</taxon>
        <taxon>Magnoliopsida</taxon>
        <taxon>eudicotyledons</taxon>
        <taxon>Gunneridae</taxon>
        <taxon>Pentapetalae</taxon>
        <taxon>Caryophyllales</taxon>
        <taxon>Chenopodiaceae</taxon>
        <taxon>Chenopodioideae</taxon>
        <taxon>Atripliceae</taxon>
        <taxon>Chenopodium</taxon>
    </lineage>
</organism>
<sequence>MAKLVDSLGQLKLVNLPTTVAELMLEHPGFAIAPMDELRETRRITAMRADDVLHGRKVYLLVPVDKVNSRLTELQMAAIDSLVCSCKGGRTRGGSKVSPDLEANGLDGQSLEDLVKDLSEKCTGLTRQRKRICKVWEPVLEPILEGC</sequence>
<dbReference type="OMA" id="NCKASDA"/>
<name>A0A803LF66_CHEQI</name>